<keyword evidence="1" id="KW-0732">Signal</keyword>
<dbReference type="EMBL" id="HACG01001974">
    <property type="protein sequence ID" value="CEK48839.1"/>
    <property type="molecule type" value="Transcribed_RNA"/>
</dbReference>
<sequence length="59" mass="6941">MLKFWVIILYTTLFCLEKKFEVHCALCLLSMRLSSSMRLFGVDAPLWSSLTQFYESMVI</sequence>
<proteinExistence type="predicted"/>
<name>A0A0B6XY41_9EUPU</name>
<evidence type="ECO:0000313" key="2">
    <source>
        <dbReference type="EMBL" id="CEK48839.1"/>
    </source>
</evidence>
<protein>
    <submittedName>
        <fullName evidence="2">Uncharacterized protein</fullName>
    </submittedName>
</protein>
<reference evidence="2" key="1">
    <citation type="submission" date="2014-12" db="EMBL/GenBank/DDBJ databases">
        <title>Insight into the proteome of Arion vulgaris.</title>
        <authorList>
            <person name="Aradska J."/>
            <person name="Bulat T."/>
            <person name="Smidak R."/>
            <person name="Sarate P."/>
            <person name="Gangsoo J."/>
            <person name="Sialana F."/>
            <person name="Bilban M."/>
            <person name="Lubec G."/>
        </authorList>
    </citation>
    <scope>NUCLEOTIDE SEQUENCE</scope>
    <source>
        <tissue evidence="2">Skin</tissue>
    </source>
</reference>
<feature type="signal peptide" evidence="1">
    <location>
        <begin position="1"/>
        <end position="17"/>
    </location>
</feature>
<evidence type="ECO:0000256" key="1">
    <source>
        <dbReference type="SAM" id="SignalP"/>
    </source>
</evidence>
<organism evidence="2">
    <name type="scientific">Arion vulgaris</name>
    <dbReference type="NCBI Taxonomy" id="1028688"/>
    <lineage>
        <taxon>Eukaryota</taxon>
        <taxon>Metazoa</taxon>
        <taxon>Spiralia</taxon>
        <taxon>Lophotrochozoa</taxon>
        <taxon>Mollusca</taxon>
        <taxon>Gastropoda</taxon>
        <taxon>Heterobranchia</taxon>
        <taxon>Euthyneura</taxon>
        <taxon>Panpulmonata</taxon>
        <taxon>Eupulmonata</taxon>
        <taxon>Stylommatophora</taxon>
        <taxon>Helicina</taxon>
        <taxon>Arionoidea</taxon>
        <taxon>Arionidae</taxon>
        <taxon>Arion</taxon>
    </lineage>
</organism>
<feature type="non-terminal residue" evidence="2">
    <location>
        <position position="59"/>
    </location>
</feature>
<accession>A0A0B6XY41</accession>
<gene>
    <name evidence="2" type="primary">ORF5351</name>
</gene>
<dbReference type="AlphaFoldDB" id="A0A0B6XY41"/>
<feature type="chain" id="PRO_5002110697" evidence="1">
    <location>
        <begin position="18"/>
        <end position="59"/>
    </location>
</feature>